<keyword evidence="1" id="KW-0012">Acyltransferase</keyword>
<proteinExistence type="predicted"/>
<keyword evidence="1" id="KW-0808">Transferase</keyword>
<accession>A0ACC8XI13</accession>
<dbReference type="Proteomes" id="UP000188637">
    <property type="component" value="Unassembled WGS sequence"/>
</dbReference>
<name>A0ACC8XI13_9FIRM</name>
<reference evidence="1" key="1">
    <citation type="submission" date="2016-08" db="EMBL/GenBank/DDBJ databases">
        <authorList>
            <person name="Ngugi D.K."/>
            <person name="Miyake S."/>
            <person name="Stingl U."/>
        </authorList>
    </citation>
    <scope>NUCLEOTIDE SEQUENCE</scope>
    <source>
        <strain evidence="1">SCG-D08WGA-EpuloA1</strain>
    </source>
</reference>
<dbReference type="EMBL" id="LJHD01000114">
    <property type="protein sequence ID" value="ONI44230.1"/>
    <property type="molecule type" value="Genomic_DNA"/>
</dbReference>
<evidence type="ECO:0000313" key="1">
    <source>
        <dbReference type="EMBL" id="ONI44230.1"/>
    </source>
</evidence>
<sequence>MYRIISLLLGYLFGGIQTASMYSEIKGVDIRNEGSGNPGTTNVWRVMGSKAGITVFLGELVKSIIPVVTSKLLFKKNKVISALYATIGTILGHSYPLFSKFKGGKGIAVTVGGIYMVNFPLGVITSVLFFTSLVITRMVSFSSLVMTGSIPFLLSKFFKGKSYKKEAVTLGTLISSITAYRHKANIKRIIAGTEPKLKKKLK</sequence>
<protein>
    <submittedName>
        <fullName evidence="1">Acyl-phosphate glycerol 3-phosphate acyltransferase</fullName>
    </submittedName>
</protein>
<organism evidence="1 2">
    <name type="scientific">Candidatus Epulonipiscium fishelsonii</name>
    <dbReference type="NCBI Taxonomy" id="77094"/>
    <lineage>
        <taxon>Bacteria</taxon>
        <taxon>Bacillati</taxon>
        <taxon>Bacillota</taxon>
        <taxon>Clostridia</taxon>
        <taxon>Lachnospirales</taxon>
        <taxon>Lachnospiraceae</taxon>
        <taxon>Candidatus Epulonipiscium</taxon>
    </lineage>
</organism>
<evidence type="ECO:0000313" key="2">
    <source>
        <dbReference type="Proteomes" id="UP000188637"/>
    </source>
</evidence>
<gene>
    <name evidence="1" type="ORF">AN640_05700</name>
</gene>
<comment type="caution">
    <text evidence="1">The sequence shown here is derived from an EMBL/GenBank/DDBJ whole genome shotgun (WGS) entry which is preliminary data.</text>
</comment>
<keyword evidence="2" id="KW-1185">Reference proteome</keyword>